<dbReference type="EMBL" id="QMWP01000001">
    <property type="protein sequence ID" value="RLG71282.1"/>
    <property type="molecule type" value="Genomic_DNA"/>
</dbReference>
<dbReference type="Proteomes" id="UP000278031">
    <property type="component" value="Unassembled WGS sequence"/>
</dbReference>
<sequence>MNEVFTRYWINRAAFKGIPRTRMIIYGVLLACRENKELLEFIKAQTLIRVCSNIRMFIERREQNKRANTIRSPFYAYIIERFSNKDFVGKIEALALKIAKIHALAYSSVRSRGRPSKQQRAAAALYKKRRELAQHLYRPFTRPYKAKIDTLLKHIDLILEEVHGE</sequence>
<proteinExistence type="predicted"/>
<dbReference type="AlphaFoldDB" id="A0A497JLA6"/>
<evidence type="ECO:0000313" key="2">
    <source>
        <dbReference type="Proteomes" id="UP000278031"/>
    </source>
</evidence>
<gene>
    <name evidence="1" type="ORF">DRO04_00025</name>
</gene>
<evidence type="ECO:0000313" key="1">
    <source>
        <dbReference type="EMBL" id="RLG71282.1"/>
    </source>
</evidence>
<comment type="caution">
    <text evidence="1">The sequence shown here is derived from an EMBL/GenBank/DDBJ whole genome shotgun (WGS) entry which is preliminary data.</text>
</comment>
<reference evidence="1 2" key="1">
    <citation type="submission" date="2018-06" db="EMBL/GenBank/DDBJ databases">
        <title>Extensive metabolic versatility and redundancy in microbially diverse, dynamic hydrothermal sediments.</title>
        <authorList>
            <person name="Dombrowski N."/>
            <person name="Teske A."/>
            <person name="Baker B.J."/>
        </authorList>
    </citation>
    <scope>NUCLEOTIDE SEQUENCE [LARGE SCALE GENOMIC DNA]</scope>
    <source>
        <strain evidence="1">B51_G17</strain>
    </source>
</reference>
<name>A0A497JLA6_9ARCH</name>
<protein>
    <submittedName>
        <fullName evidence="1">Uncharacterized protein</fullName>
    </submittedName>
</protein>
<organism evidence="1 2">
    <name type="scientific">Candidatus Iainarchaeum sp</name>
    <dbReference type="NCBI Taxonomy" id="3101447"/>
    <lineage>
        <taxon>Archaea</taxon>
        <taxon>Candidatus Iainarchaeota</taxon>
        <taxon>Candidatus Iainarchaeia</taxon>
        <taxon>Candidatus Iainarchaeales</taxon>
        <taxon>Candidatus Iainarchaeaceae</taxon>
        <taxon>Candidatus Iainarchaeum</taxon>
    </lineage>
</organism>
<accession>A0A497JLA6</accession>